<sequence>MIIGDDWFTRSMLINTLSRADQSQTVKNASSGENLFAAVLNQLLMEQDLQSAVKPTSNSFSPNLGMALNSSTDKQNNPLSTDDPLRFRAIDPEKINKVLGGKLKGMGEVFVRAGKQFNIDPAMLAAVAQHETGNGKSRAANEKNNIAGMMGINGLKSYPSIEDSIMDMARNLSKNYLGAGLSSIAKIGAKYAPIGADNDPTGLNNHWVTGVTKYFDQFKV</sequence>
<dbReference type="STRING" id="1499688.BN000_00806"/>
<evidence type="ECO:0000256" key="1">
    <source>
        <dbReference type="SAM" id="MobiDB-lite"/>
    </source>
</evidence>
<reference evidence="4" key="1">
    <citation type="submission" date="2015-05" db="EMBL/GenBank/DDBJ databases">
        <authorList>
            <person name="Urmite Genomes"/>
        </authorList>
    </citation>
    <scope>NUCLEOTIDE SEQUENCE [LARGE SCALE GENOMIC DNA]</scope>
    <source>
        <strain evidence="4">LF1</strain>
    </source>
</reference>
<proteinExistence type="predicted"/>
<evidence type="ECO:0000259" key="2">
    <source>
        <dbReference type="Pfam" id="PF01832"/>
    </source>
</evidence>
<name>A0A0U1NSI3_9BACI</name>
<keyword evidence="4" id="KW-1185">Reference proteome</keyword>
<dbReference type="Pfam" id="PF01832">
    <property type="entry name" value="Glucosaminidase"/>
    <property type="match status" value="1"/>
</dbReference>
<evidence type="ECO:0000313" key="4">
    <source>
        <dbReference type="Proteomes" id="UP000199087"/>
    </source>
</evidence>
<dbReference type="EMBL" id="CVRB01000001">
    <property type="protein sequence ID" value="CRK80915.1"/>
    <property type="molecule type" value="Genomic_DNA"/>
</dbReference>
<dbReference type="Proteomes" id="UP000199087">
    <property type="component" value="Unassembled WGS sequence"/>
</dbReference>
<feature type="domain" description="Mannosyl-glycoprotein endo-beta-N-acetylglucosamidase-like" evidence="2">
    <location>
        <begin position="109"/>
        <end position="177"/>
    </location>
</feature>
<accession>A0A0U1NSI3</accession>
<organism evidence="3 4">
    <name type="scientific">Neobacillus massiliamazoniensis</name>
    <dbReference type="NCBI Taxonomy" id="1499688"/>
    <lineage>
        <taxon>Bacteria</taxon>
        <taxon>Bacillati</taxon>
        <taxon>Bacillota</taxon>
        <taxon>Bacilli</taxon>
        <taxon>Bacillales</taxon>
        <taxon>Bacillaceae</taxon>
        <taxon>Neobacillus</taxon>
    </lineage>
</organism>
<dbReference type="InterPro" id="IPR002901">
    <property type="entry name" value="MGlyc_endo_b_GlcNAc-like_dom"/>
</dbReference>
<evidence type="ECO:0000313" key="3">
    <source>
        <dbReference type="EMBL" id="CRK80915.1"/>
    </source>
</evidence>
<protein>
    <submittedName>
        <fullName evidence="3">TraG</fullName>
    </submittedName>
</protein>
<dbReference type="RefSeq" id="WP_245640303.1">
    <property type="nucleotide sequence ID" value="NZ_CVRB01000001.1"/>
</dbReference>
<gene>
    <name evidence="3" type="ORF">BN000_00806</name>
</gene>
<feature type="region of interest" description="Disordered" evidence="1">
    <location>
        <begin position="63"/>
        <end position="84"/>
    </location>
</feature>
<dbReference type="AlphaFoldDB" id="A0A0U1NSI3"/>
<dbReference type="GO" id="GO:0004040">
    <property type="term" value="F:amidase activity"/>
    <property type="evidence" value="ECO:0007669"/>
    <property type="project" value="InterPro"/>
</dbReference>
<dbReference type="Gene3D" id="1.10.530.10">
    <property type="match status" value="1"/>
</dbReference>
<feature type="compositionally biased region" description="Polar residues" evidence="1">
    <location>
        <begin position="63"/>
        <end position="80"/>
    </location>
</feature>